<evidence type="ECO:0000313" key="1">
    <source>
        <dbReference type="EMBL" id="AVX37840.1"/>
    </source>
</evidence>
<evidence type="ECO:0000313" key="2">
    <source>
        <dbReference type="Proteomes" id="UP000240908"/>
    </source>
</evidence>
<dbReference type="RefSeq" id="WP_108087606.1">
    <property type="nucleotide sequence ID" value="NZ_CP028487.1"/>
</dbReference>
<protein>
    <submittedName>
        <fullName evidence="1">Uncharacterized protein</fullName>
    </submittedName>
</protein>
<organism evidence="1 2">
    <name type="scientific">Yersinia massiliensis</name>
    <dbReference type="NCBI Taxonomy" id="419257"/>
    <lineage>
        <taxon>Bacteria</taxon>
        <taxon>Pseudomonadati</taxon>
        <taxon>Pseudomonadota</taxon>
        <taxon>Gammaproteobacteria</taxon>
        <taxon>Enterobacterales</taxon>
        <taxon>Yersiniaceae</taxon>
        <taxon>Yersinia</taxon>
    </lineage>
</organism>
<reference evidence="2" key="1">
    <citation type="journal article" date="2018" name="Genome Announc.">
        <title>First complete genome sequence of Yersinia massiliensis.</title>
        <authorList>
            <person name="Thomas M.C."/>
            <person name="Arling V."/>
            <person name="Goji N."/>
            <person name="Janzen T.W."/>
            <person name="Duceppe M.-O."/>
            <person name="Mathews A."/>
            <person name="Carrillo C."/>
            <person name="Amoako K."/>
        </authorList>
    </citation>
    <scope>NUCLEOTIDE SEQUENCE [LARGE SCALE GENOMIC DNA]</scope>
    <source>
        <strain evidence="2">GTA</strain>
    </source>
</reference>
<dbReference type="Proteomes" id="UP000240908">
    <property type="component" value="Chromosome"/>
</dbReference>
<proteinExistence type="predicted"/>
<accession>A0ABM6USP8</accession>
<dbReference type="EMBL" id="CP028487">
    <property type="protein sequence ID" value="AVX37840.1"/>
    <property type="molecule type" value="Genomic_DNA"/>
</dbReference>
<keyword evidence="2" id="KW-1185">Reference proteome</keyword>
<sequence length="74" mass="8386">MSQQKQSVINNLQVTTDNTDLNTLGAEVTALKVALGLMFQKLQEPLREIFLKELRQTNTPALNDLADQLEQFRV</sequence>
<gene>
    <name evidence="1" type="ORF">DA391_09285</name>
</gene>
<name>A0ABM6USP8_9GAMM</name>